<evidence type="ECO:0000256" key="4">
    <source>
        <dbReference type="ARBA" id="ARBA00020444"/>
    </source>
</evidence>
<dbReference type="PRINTS" id="PR00079">
    <property type="entry name" value="G6PDHDRGNASE"/>
</dbReference>
<dbReference type="InterPro" id="IPR001282">
    <property type="entry name" value="G6P_DH"/>
</dbReference>
<evidence type="ECO:0000313" key="13">
    <source>
        <dbReference type="Proteomes" id="UP000078561"/>
    </source>
</evidence>
<dbReference type="Pfam" id="PF00479">
    <property type="entry name" value="G6PD_N"/>
    <property type="match status" value="1"/>
</dbReference>
<dbReference type="InterPro" id="IPR019796">
    <property type="entry name" value="G6P_DH_AS"/>
</dbReference>
<evidence type="ECO:0000256" key="6">
    <source>
        <dbReference type="ARBA" id="ARBA00022857"/>
    </source>
</evidence>
<dbReference type="Gene3D" id="3.40.50.720">
    <property type="entry name" value="NAD(P)-binding Rossmann-like Domain"/>
    <property type="match status" value="1"/>
</dbReference>
<feature type="domain" description="Glucose-6-phosphate dehydrogenase C-terminal" evidence="11">
    <location>
        <begin position="206"/>
        <end position="487"/>
    </location>
</feature>
<organism evidence="12">
    <name type="scientific">Absidia glauca</name>
    <name type="common">Pin mould</name>
    <dbReference type="NCBI Taxonomy" id="4829"/>
    <lineage>
        <taxon>Eukaryota</taxon>
        <taxon>Fungi</taxon>
        <taxon>Fungi incertae sedis</taxon>
        <taxon>Mucoromycota</taxon>
        <taxon>Mucoromycotina</taxon>
        <taxon>Mucoromycetes</taxon>
        <taxon>Mucorales</taxon>
        <taxon>Cunninghamellaceae</taxon>
        <taxon>Absidia</taxon>
    </lineage>
</organism>
<dbReference type="Proteomes" id="UP000078561">
    <property type="component" value="Unassembled WGS sequence"/>
</dbReference>
<dbReference type="InterPro" id="IPR022674">
    <property type="entry name" value="G6P_DH_NAD-bd"/>
</dbReference>
<dbReference type="OMA" id="PAHYLAI"/>
<keyword evidence="8 9" id="KW-0119">Carbohydrate metabolism</keyword>
<dbReference type="PANTHER" id="PTHR23429">
    <property type="entry name" value="GLUCOSE-6-PHOSPHATE 1-DEHYDROGENASE G6PD"/>
    <property type="match status" value="1"/>
</dbReference>
<dbReference type="HAMAP" id="MF_00966">
    <property type="entry name" value="G6PD"/>
    <property type="match status" value="1"/>
</dbReference>
<dbReference type="Gene3D" id="3.30.360.10">
    <property type="entry name" value="Dihydrodipicolinate Reductase, domain 2"/>
    <property type="match status" value="1"/>
</dbReference>
<evidence type="ECO:0000256" key="2">
    <source>
        <dbReference type="ARBA" id="ARBA00009975"/>
    </source>
</evidence>
<reference evidence="12" key="1">
    <citation type="submission" date="2016-04" db="EMBL/GenBank/DDBJ databases">
        <authorList>
            <person name="Evans L.H."/>
            <person name="Alamgir A."/>
            <person name="Owens N."/>
            <person name="Weber N.D."/>
            <person name="Virtaneva K."/>
            <person name="Barbian K."/>
            <person name="Babar A."/>
            <person name="Rosenke K."/>
        </authorList>
    </citation>
    <scope>NUCLEOTIDE SEQUENCE [LARGE SCALE GENOMIC DNA]</scope>
    <source>
        <strain evidence="12">CBS 101.48</strain>
    </source>
</reference>
<gene>
    <name evidence="12" type="primary">ABSGL_08683.1 scaffold 10421</name>
</gene>
<dbReference type="FunCoup" id="A0A168PRW9">
    <property type="interactions" value="491"/>
</dbReference>
<evidence type="ECO:0000256" key="9">
    <source>
        <dbReference type="RuleBase" id="RU362120"/>
    </source>
</evidence>
<evidence type="ECO:0000259" key="11">
    <source>
        <dbReference type="Pfam" id="PF02781"/>
    </source>
</evidence>
<dbReference type="InterPro" id="IPR022675">
    <property type="entry name" value="G6P_DH_C"/>
</dbReference>
<evidence type="ECO:0000313" key="12">
    <source>
        <dbReference type="EMBL" id="SAM02867.1"/>
    </source>
</evidence>
<dbReference type="AlphaFoldDB" id="A0A168PRW9"/>
<evidence type="ECO:0000256" key="1">
    <source>
        <dbReference type="ARBA" id="ARBA00004937"/>
    </source>
</evidence>
<dbReference type="NCBIfam" id="TIGR00871">
    <property type="entry name" value="zwf"/>
    <property type="match status" value="1"/>
</dbReference>
<dbReference type="Pfam" id="PF02781">
    <property type="entry name" value="G6PD_C"/>
    <property type="match status" value="1"/>
</dbReference>
<dbReference type="InParanoid" id="A0A168PRW9"/>
<comment type="function">
    <text evidence="9">Catalyzes the rate-limiting step of the oxidative pentose-phosphate pathway, which represents a route for the dissimilation of carbohydrates besides glycolysis.</text>
</comment>
<accession>A0A168PRW9</accession>
<name>A0A168PRW9_ABSGL</name>
<protein>
    <recommendedName>
        <fullName evidence="4 9">Glucose-6-phosphate 1-dehydrogenase</fullName>
        <ecNumber evidence="3 9">1.1.1.49</ecNumber>
    </recommendedName>
</protein>
<evidence type="ECO:0000256" key="5">
    <source>
        <dbReference type="ARBA" id="ARBA00022526"/>
    </source>
</evidence>
<dbReference type="STRING" id="4829.A0A168PRW9"/>
<dbReference type="GO" id="GO:0004345">
    <property type="term" value="F:glucose-6-phosphate dehydrogenase activity"/>
    <property type="evidence" value="ECO:0007669"/>
    <property type="project" value="UniProtKB-EC"/>
</dbReference>
<dbReference type="GO" id="GO:0050661">
    <property type="term" value="F:NADP binding"/>
    <property type="evidence" value="ECO:0007669"/>
    <property type="project" value="InterPro"/>
</dbReference>
<evidence type="ECO:0000259" key="10">
    <source>
        <dbReference type="Pfam" id="PF00479"/>
    </source>
</evidence>
<keyword evidence="7 9" id="KW-0560">Oxidoreductase</keyword>
<dbReference type="EC" id="1.1.1.49" evidence="3 9"/>
<dbReference type="PANTHER" id="PTHR23429:SF0">
    <property type="entry name" value="GLUCOSE-6-PHOSPHATE 1-DEHYDROGENASE"/>
    <property type="match status" value="1"/>
</dbReference>
<keyword evidence="6 9" id="KW-0521">NADP</keyword>
<dbReference type="InterPro" id="IPR036291">
    <property type="entry name" value="NAD(P)-bd_dom_sf"/>
</dbReference>
<dbReference type="PIRSF" id="PIRSF000110">
    <property type="entry name" value="G6PD"/>
    <property type="match status" value="1"/>
</dbReference>
<dbReference type="UniPathway" id="UPA00115">
    <property type="reaction ID" value="UER00408"/>
</dbReference>
<dbReference type="EMBL" id="LT554016">
    <property type="protein sequence ID" value="SAM02867.1"/>
    <property type="molecule type" value="Genomic_DNA"/>
</dbReference>
<dbReference type="GO" id="GO:0009051">
    <property type="term" value="P:pentose-phosphate shunt, oxidative branch"/>
    <property type="evidence" value="ECO:0007669"/>
    <property type="project" value="TreeGrafter"/>
</dbReference>
<evidence type="ECO:0000256" key="7">
    <source>
        <dbReference type="ARBA" id="ARBA00023002"/>
    </source>
</evidence>
<comment type="pathway">
    <text evidence="1 9">Carbohydrate degradation; pentose phosphate pathway; D-ribulose 5-phosphate from D-glucose 6-phosphate (oxidative stage): step 1/3.</text>
</comment>
<dbReference type="OrthoDB" id="60984at2759"/>
<dbReference type="SUPFAM" id="SSF55347">
    <property type="entry name" value="Glyceraldehyde-3-phosphate dehydrogenase-like, C-terminal domain"/>
    <property type="match status" value="1"/>
</dbReference>
<feature type="domain" description="Glucose-6-phosphate dehydrogenase NAD-binding" evidence="10">
    <location>
        <begin position="22"/>
        <end position="203"/>
    </location>
</feature>
<keyword evidence="5 9" id="KW-0313">Glucose metabolism</keyword>
<dbReference type="GO" id="GO:0006006">
    <property type="term" value="P:glucose metabolic process"/>
    <property type="evidence" value="ECO:0007669"/>
    <property type="project" value="UniProtKB-KW"/>
</dbReference>
<comment type="catalytic activity">
    <reaction evidence="9">
        <text>D-glucose 6-phosphate + NADP(+) = 6-phospho-D-glucono-1,5-lactone + NADPH + H(+)</text>
        <dbReference type="Rhea" id="RHEA:15841"/>
        <dbReference type="ChEBI" id="CHEBI:15378"/>
        <dbReference type="ChEBI" id="CHEBI:57783"/>
        <dbReference type="ChEBI" id="CHEBI:57955"/>
        <dbReference type="ChEBI" id="CHEBI:58349"/>
        <dbReference type="ChEBI" id="CHEBI:61548"/>
        <dbReference type="EC" id="1.1.1.49"/>
    </reaction>
</comment>
<evidence type="ECO:0000256" key="3">
    <source>
        <dbReference type="ARBA" id="ARBA00013019"/>
    </source>
</evidence>
<sequence length="504" mass="57702">MSNLDKIKNTVDEQLNGGATFVIFGASGDLARKKTFPALFRLYKNNLLPKSSSILGYARSHLDHDAFLERVVEHIGKDEDKKTIDGFTKLCTYLSGQYDEDESFKKLDQVISKSEDERGMKSGQKNRIFYMALPPSVFLDVAKECHKLALASDEKSVNRVVIEKPFGKDSESCGELLKNLRPLFSENETYRIDHYLGKEMVKNIMPYRFSNTLFSPVWNSTHIDSVQITMKEPFGTEGRGGYFDEYGIVRDVMQNHLLQIMSLIAMERPIGRDAEAIRDEKVKVLRCVKPIELKDVLIGQYVGNGENPGYLDDKTVPKGSLCATYAAMVLWIDNERWDGVPFILKAGKALDKAKVEVRVQYKKVPGSLYGGVSRNETVMRVQPNEVIYNKFNNKTPGLTEHPMVTEMNLTYKERFKNLQIPDAYESLILDVMRGDHSNFVRDDELDAAWRIFTPVLHKIEQDRIKPEPYKYGTRGPEQEARFVQRYGVEQLTEGYTWPKQDVEQ</sequence>
<proteinExistence type="inferred from homology"/>
<dbReference type="SUPFAM" id="SSF51735">
    <property type="entry name" value="NAD(P)-binding Rossmann-fold domains"/>
    <property type="match status" value="1"/>
</dbReference>
<dbReference type="GO" id="GO:0005829">
    <property type="term" value="C:cytosol"/>
    <property type="evidence" value="ECO:0007669"/>
    <property type="project" value="TreeGrafter"/>
</dbReference>
<keyword evidence="13" id="KW-1185">Reference proteome</keyword>
<comment type="similarity">
    <text evidence="2 9">Belongs to the glucose-6-phosphate dehydrogenase family.</text>
</comment>
<dbReference type="FunFam" id="3.30.360.10:FF:000018">
    <property type="entry name" value="Glucose-6-phosphate 1-dehydrogenase"/>
    <property type="match status" value="1"/>
</dbReference>
<evidence type="ECO:0000256" key="8">
    <source>
        <dbReference type="ARBA" id="ARBA00023277"/>
    </source>
</evidence>
<dbReference type="PROSITE" id="PS00069">
    <property type="entry name" value="G6P_DEHYDROGENASE"/>
    <property type="match status" value="1"/>
</dbReference>